<keyword evidence="5" id="KW-1185">Reference proteome</keyword>
<feature type="transmembrane region" description="Helical" evidence="3">
    <location>
        <begin position="346"/>
        <end position="363"/>
    </location>
</feature>
<keyword evidence="3" id="KW-1133">Transmembrane helix</keyword>
<feature type="transmembrane region" description="Helical" evidence="3">
    <location>
        <begin position="464"/>
        <end position="483"/>
    </location>
</feature>
<feature type="transmembrane region" description="Helical" evidence="3">
    <location>
        <begin position="289"/>
        <end position="309"/>
    </location>
</feature>
<organism evidence="4 5">
    <name type="scientific">Caballeronia pedi</name>
    <dbReference type="NCBI Taxonomy" id="1777141"/>
    <lineage>
        <taxon>Bacteria</taxon>
        <taxon>Pseudomonadati</taxon>
        <taxon>Pseudomonadota</taxon>
        <taxon>Betaproteobacteria</taxon>
        <taxon>Burkholderiales</taxon>
        <taxon>Burkholderiaceae</taxon>
        <taxon>Caballeronia</taxon>
    </lineage>
</organism>
<protein>
    <submittedName>
        <fullName evidence="4">Capsular polysaccharide export ABC transporter transmembrane protein</fullName>
    </submittedName>
</protein>
<name>A0A158D1B2_9BURK</name>
<evidence type="ECO:0000313" key="4">
    <source>
        <dbReference type="EMBL" id="SAK87627.1"/>
    </source>
</evidence>
<keyword evidence="2" id="KW-0813">Transport</keyword>
<keyword evidence="3 4" id="KW-0812">Transmembrane</keyword>
<sequence length="490" mass="54040">MTNNDRISKWRARQAAGNAIGAGGFDRPDPAAEQIDAKLVDAVEGKQAAPAEAVGAVAFHAHMRAFVPEPQEAQPETTAAHDGARPATLLARMLAALRGLPRQTVADRRAAYEAVSAQLDDEAAVDQLDEETADFRRRTQRTTIRLLEDDIRAGVDVFAAGYAPATLAAHEARLASAFGVRAQRRRDEQAREARRLASRQDTAFEVELAPDEAADVATLSRRIAMLHARQRAVAQDTERSKLSALLPLLILQLHTIHGESRFALVWALCGPAVLLALISSLYFLTGTHFILGMDVPTFSLLGATTWIMFRQIIFRSSTAYVSARGLLNLPSVTPLLNVIVQATIYLVIYLLVFVILIGIGYRYDFVSLPASWPTFVCYVVSMAIGGTAMGLLFGTIATSWHFFLRLAAVIERFLEVFSGVFFVSEQLPEQFRAYFLWSPFAHGMQLLRSSYFESYKSTDASLPYYLTSLVLLMVVALACERLARSRVQPM</sequence>
<dbReference type="GO" id="GO:0015920">
    <property type="term" value="P:lipopolysaccharide transport"/>
    <property type="evidence" value="ECO:0007669"/>
    <property type="project" value="TreeGrafter"/>
</dbReference>
<feature type="transmembrane region" description="Helical" evidence="3">
    <location>
        <begin position="375"/>
        <end position="396"/>
    </location>
</feature>
<dbReference type="PANTHER" id="PTHR30413">
    <property type="entry name" value="INNER MEMBRANE TRANSPORT PERMEASE"/>
    <property type="match status" value="1"/>
</dbReference>
<proteinExistence type="inferred from homology"/>
<evidence type="ECO:0000313" key="5">
    <source>
        <dbReference type="Proteomes" id="UP000054911"/>
    </source>
</evidence>
<evidence type="ECO:0000256" key="3">
    <source>
        <dbReference type="SAM" id="Phobius"/>
    </source>
</evidence>
<feature type="transmembrane region" description="Helical" evidence="3">
    <location>
        <begin position="262"/>
        <end position="283"/>
    </location>
</feature>
<comment type="caution">
    <text evidence="4">The sequence shown here is derived from an EMBL/GenBank/DDBJ whole genome shotgun (WGS) entry which is preliminary data.</text>
</comment>
<dbReference type="AlphaFoldDB" id="A0A158D1B2"/>
<dbReference type="PANTHER" id="PTHR30413:SF10">
    <property type="entry name" value="CAPSULE POLYSACCHARIDE EXPORT INNER-MEMBRANE PROTEIN CTRC"/>
    <property type="match status" value="1"/>
</dbReference>
<accession>A0A158D1B2</accession>
<dbReference type="STRING" id="1777141.AWB80_06071"/>
<evidence type="ECO:0000256" key="2">
    <source>
        <dbReference type="ARBA" id="ARBA00022448"/>
    </source>
</evidence>
<dbReference type="EMBL" id="FCOE02000028">
    <property type="protein sequence ID" value="SAK87627.1"/>
    <property type="molecule type" value="Genomic_DNA"/>
</dbReference>
<gene>
    <name evidence="4" type="ORF">AWB80_06071</name>
</gene>
<comment type="similarity">
    <text evidence="1">Belongs to the ABC-2 integral membrane protein family.</text>
</comment>
<reference evidence="4" key="1">
    <citation type="submission" date="2016-01" db="EMBL/GenBank/DDBJ databases">
        <authorList>
            <person name="Peeters C."/>
        </authorList>
    </citation>
    <scope>NUCLEOTIDE SEQUENCE [LARGE SCALE GENOMIC DNA]</scope>
    <source>
        <strain evidence="4">LMG 29323</strain>
    </source>
</reference>
<feature type="transmembrane region" description="Helical" evidence="3">
    <location>
        <begin position="402"/>
        <end position="422"/>
    </location>
</feature>
<keyword evidence="3" id="KW-0472">Membrane</keyword>
<dbReference type="Proteomes" id="UP000054911">
    <property type="component" value="Unassembled WGS sequence"/>
</dbReference>
<evidence type="ECO:0000256" key="1">
    <source>
        <dbReference type="ARBA" id="ARBA00007783"/>
    </source>
</evidence>
<dbReference type="RefSeq" id="WP_061178403.1">
    <property type="nucleotide sequence ID" value="NZ_FCOE02000028.1"/>
</dbReference>